<evidence type="ECO:0000313" key="3">
    <source>
        <dbReference type="EMBL" id="SHI85938.1"/>
    </source>
</evidence>
<protein>
    <submittedName>
        <fullName evidence="3">Uncharacterized protein</fullName>
    </submittedName>
</protein>
<accession>A0A1M6EKX4</accession>
<sequence length="382" mass="40992">MTCKTCGRPTDGSALCVDCLRRQQSVGDDPYAVLSTPPAQGRSVDPYLMTESWSPQSAPPPPPVRRTNWTAAAVIGGVALVLAGLGVWYIVGTGSGDSAAVPVTTPPPSETAMETPQPVETSTVFVTVEPTSGATSAVARPPSAEGLNEETAVAALNRYLSVVAGDPDAGWEYLTPRRQAVEDWASFSEFWASVSSASVTGCRFDSVLGTLNCDLTTVDPAGKVATSESRFWLTEDNGTVRIDVAGGGGADQVQAEDRLEAYRRQWLPLTYDERWVAELSAKRPGISDPLQVAANGTHVFYFTDILAMHEDLAARFPDVPVMMLRREDWGKQGRDLWHSVADPGGLYSREDAEAWCAAMFPELSGDVLLNQCTPRKVTAPHS</sequence>
<dbReference type="OrthoDB" id="3727872at2"/>
<name>A0A1M6EKX4_9ACTN</name>
<dbReference type="Proteomes" id="UP000184512">
    <property type="component" value="Unassembled WGS sequence"/>
</dbReference>
<keyword evidence="2" id="KW-0812">Transmembrane</keyword>
<organism evidence="3 4">
    <name type="scientific">Tessaracoccus bendigoensis DSM 12906</name>
    <dbReference type="NCBI Taxonomy" id="1123357"/>
    <lineage>
        <taxon>Bacteria</taxon>
        <taxon>Bacillati</taxon>
        <taxon>Actinomycetota</taxon>
        <taxon>Actinomycetes</taxon>
        <taxon>Propionibacteriales</taxon>
        <taxon>Propionibacteriaceae</taxon>
        <taxon>Tessaracoccus</taxon>
    </lineage>
</organism>
<feature type="transmembrane region" description="Helical" evidence="2">
    <location>
        <begin position="69"/>
        <end position="91"/>
    </location>
</feature>
<keyword evidence="4" id="KW-1185">Reference proteome</keyword>
<keyword evidence="2" id="KW-1133">Transmembrane helix</keyword>
<feature type="region of interest" description="Disordered" evidence="1">
    <location>
        <begin position="30"/>
        <end position="64"/>
    </location>
</feature>
<dbReference type="EMBL" id="FQZG01000017">
    <property type="protein sequence ID" value="SHI85938.1"/>
    <property type="molecule type" value="Genomic_DNA"/>
</dbReference>
<gene>
    <name evidence="3" type="ORF">SAMN02745244_01218</name>
</gene>
<reference evidence="3 4" key="1">
    <citation type="submission" date="2016-11" db="EMBL/GenBank/DDBJ databases">
        <authorList>
            <person name="Jaros S."/>
            <person name="Januszkiewicz K."/>
            <person name="Wedrychowicz H."/>
        </authorList>
    </citation>
    <scope>NUCLEOTIDE SEQUENCE [LARGE SCALE GENOMIC DNA]</scope>
    <source>
        <strain evidence="3 4">DSM 12906</strain>
    </source>
</reference>
<dbReference type="STRING" id="1123357.SAMN02745244_01218"/>
<evidence type="ECO:0000256" key="2">
    <source>
        <dbReference type="SAM" id="Phobius"/>
    </source>
</evidence>
<proteinExistence type="predicted"/>
<keyword evidence="2" id="KW-0472">Membrane</keyword>
<dbReference type="RefSeq" id="WP_139280111.1">
    <property type="nucleotide sequence ID" value="NZ_FQZG01000017.1"/>
</dbReference>
<evidence type="ECO:0000313" key="4">
    <source>
        <dbReference type="Proteomes" id="UP000184512"/>
    </source>
</evidence>
<dbReference type="AlphaFoldDB" id="A0A1M6EKX4"/>
<evidence type="ECO:0000256" key="1">
    <source>
        <dbReference type="SAM" id="MobiDB-lite"/>
    </source>
</evidence>